<dbReference type="InterPro" id="IPR003118">
    <property type="entry name" value="Pointed_dom"/>
</dbReference>
<dbReference type="PROSITE" id="PS50061">
    <property type="entry name" value="ETS_DOMAIN_3"/>
    <property type="match status" value="1"/>
</dbReference>
<dbReference type="GO" id="GO:0005634">
    <property type="term" value="C:nucleus"/>
    <property type="evidence" value="ECO:0007669"/>
    <property type="project" value="UniProtKB-SubCell"/>
</dbReference>
<dbReference type="InterPro" id="IPR000418">
    <property type="entry name" value="Ets_dom"/>
</dbReference>
<organism evidence="17 18">
    <name type="scientific">Coilia grayii</name>
    <name type="common">Gray's grenadier anchovy</name>
    <dbReference type="NCBI Taxonomy" id="363190"/>
    <lineage>
        <taxon>Eukaryota</taxon>
        <taxon>Metazoa</taxon>
        <taxon>Chordata</taxon>
        <taxon>Craniata</taxon>
        <taxon>Vertebrata</taxon>
        <taxon>Euteleostomi</taxon>
        <taxon>Actinopterygii</taxon>
        <taxon>Neopterygii</taxon>
        <taxon>Teleostei</taxon>
        <taxon>Clupei</taxon>
        <taxon>Clupeiformes</taxon>
        <taxon>Clupeoidei</taxon>
        <taxon>Engraulidae</taxon>
        <taxon>Coilinae</taxon>
        <taxon>Coilia</taxon>
    </lineage>
</organism>
<comment type="function">
    <text evidence="8">May function as an androgen-independent transactivator of the prostate-specific antigen (PSA) promoter. Binds to 5'-GGAT-3' DNA sequences. May play a role in the regulation of the prostate gland and/or prostate cancer development. Acts as a transcriptional activator for SERPINB5 promoter.</text>
</comment>
<evidence type="ECO:0000313" key="18">
    <source>
        <dbReference type="Proteomes" id="UP001591681"/>
    </source>
</evidence>
<evidence type="ECO:0000256" key="10">
    <source>
        <dbReference type="ARBA" id="ARBA00074631"/>
    </source>
</evidence>
<dbReference type="GO" id="GO:0000122">
    <property type="term" value="P:negative regulation of transcription by RNA polymerase II"/>
    <property type="evidence" value="ECO:0007669"/>
    <property type="project" value="UniProtKB-ARBA"/>
</dbReference>
<comment type="subcellular location">
    <subcellularLocation>
        <location evidence="1 13">Nucleus</location>
    </subcellularLocation>
</comment>
<evidence type="ECO:0000256" key="3">
    <source>
        <dbReference type="ARBA" id="ARBA00023015"/>
    </source>
</evidence>
<dbReference type="GO" id="GO:0003677">
    <property type="term" value="F:DNA binding"/>
    <property type="evidence" value="ECO:0007669"/>
    <property type="project" value="UniProtKB-KW"/>
</dbReference>
<dbReference type="FunFam" id="1.10.150.50:FF:000050">
    <property type="entry name" value="SAM pointed domain containing ETS transcription factor"/>
    <property type="match status" value="1"/>
</dbReference>
<dbReference type="PANTHER" id="PTHR11849:SF182">
    <property type="entry name" value="SAM POINTED DOMAIN-CONTAINING ETS TRANSCRIPTION FACTOR"/>
    <property type="match status" value="1"/>
</dbReference>
<evidence type="ECO:0000256" key="4">
    <source>
        <dbReference type="ARBA" id="ARBA00023125"/>
    </source>
</evidence>
<dbReference type="Gene3D" id="1.10.150.50">
    <property type="entry name" value="Transcription Factor, Ets-1"/>
    <property type="match status" value="1"/>
</dbReference>
<keyword evidence="5" id="KW-0010">Activator</keyword>
<dbReference type="Proteomes" id="UP001591681">
    <property type="component" value="Unassembled WGS sequence"/>
</dbReference>
<evidence type="ECO:0000256" key="14">
    <source>
        <dbReference type="SAM" id="MobiDB-lite"/>
    </source>
</evidence>
<dbReference type="CDD" id="cd08532">
    <property type="entry name" value="SAM_PNT-PDEF-like"/>
    <property type="match status" value="1"/>
</dbReference>
<evidence type="ECO:0000256" key="9">
    <source>
        <dbReference type="ARBA" id="ARBA00062711"/>
    </source>
</evidence>
<dbReference type="SMART" id="SM00251">
    <property type="entry name" value="SAM_PNT"/>
    <property type="match status" value="1"/>
</dbReference>
<sequence length="368" mass="41918">MGSPAHDLPTGTLHLPYDFTVLGSSPMDSWTSMEDTKPPRGLPSMTERGLPERGLPERGLPERGLPERGLPERGLPGVYLSCLDMLLSEDAAWLLKRTEVTNPLVAYVRDHDYSHDHHPDADRKPPHCKEPDQCPVIDSQGLGVLSPQLEGQVEERCLEQVHCLVVGEVLKDIEMACKLLNITPDPMDWSSGNVQKWLLWTEHLYRLPQVGKAFQELAGKDLCLMSEEDFKQRSPQCGDVLHAHLDIWKSAAWMKERSPGDNLIGTEELCSEADSCCSGQPIHLWQFLRELLLKPNTYSRCIRWLNKEKGIFKIEDSSHVAKLWGIRKNRPAMNYDKLSRSIRQYYKKGIIKKPDVSQRLVYQFVHPV</sequence>
<dbReference type="InterPro" id="IPR046328">
    <property type="entry name" value="ETS_fam"/>
</dbReference>
<comment type="caution">
    <text evidence="17">The sequence shown here is derived from an EMBL/GenBank/DDBJ whole genome shotgun (WGS) entry which is preliminary data.</text>
</comment>
<evidence type="ECO:0000256" key="2">
    <source>
        <dbReference type="ARBA" id="ARBA00005562"/>
    </source>
</evidence>
<gene>
    <name evidence="17" type="ORF">ACEWY4_001079</name>
</gene>
<evidence type="ECO:0000256" key="13">
    <source>
        <dbReference type="RuleBase" id="RU004019"/>
    </source>
</evidence>
<keyword evidence="6" id="KW-0804">Transcription</keyword>
<feature type="domain" description="ETS" evidence="15">
    <location>
        <begin position="282"/>
        <end position="365"/>
    </location>
</feature>
<dbReference type="PROSITE" id="PS51433">
    <property type="entry name" value="PNT"/>
    <property type="match status" value="1"/>
</dbReference>
<evidence type="ECO:0000256" key="7">
    <source>
        <dbReference type="ARBA" id="ARBA00023242"/>
    </source>
</evidence>
<reference evidence="17 18" key="1">
    <citation type="submission" date="2024-09" db="EMBL/GenBank/DDBJ databases">
        <title>A chromosome-level genome assembly of Gray's grenadier anchovy, Coilia grayii.</title>
        <authorList>
            <person name="Fu Z."/>
        </authorList>
    </citation>
    <scope>NUCLEOTIDE SEQUENCE [LARGE SCALE GENOMIC DNA]</scope>
    <source>
        <strain evidence="17">G4</strain>
        <tissue evidence="17">Muscle</tissue>
    </source>
</reference>
<dbReference type="PRINTS" id="PR00454">
    <property type="entry name" value="ETSDOMAIN"/>
</dbReference>
<feature type="domain" description="PNT" evidence="16">
    <location>
        <begin position="168"/>
        <end position="252"/>
    </location>
</feature>
<comment type="subunit">
    <text evidence="9">Interacts with the DNA-binding domain of the androgen receptor. Interacts with NKX3-1.</text>
</comment>
<dbReference type="PANTHER" id="PTHR11849">
    <property type="entry name" value="ETS"/>
    <property type="match status" value="1"/>
</dbReference>
<dbReference type="Pfam" id="PF00178">
    <property type="entry name" value="Ets"/>
    <property type="match status" value="1"/>
</dbReference>
<keyword evidence="18" id="KW-1185">Reference proteome</keyword>
<name>A0ABD1KYX5_9TELE</name>
<protein>
    <recommendedName>
        <fullName evidence="10">SAM pointed domain-containing Ets transcription factor</fullName>
    </recommendedName>
    <alternativeName>
        <fullName evidence="12">Prostate epithelium-specific Ets transcription factor</fullName>
    </alternativeName>
    <alternativeName>
        <fullName evidence="11">Prostate-derived Ets factor</fullName>
    </alternativeName>
</protein>
<evidence type="ECO:0000256" key="12">
    <source>
        <dbReference type="ARBA" id="ARBA00082636"/>
    </source>
</evidence>
<evidence type="ECO:0000313" key="17">
    <source>
        <dbReference type="EMBL" id="KAL2104211.1"/>
    </source>
</evidence>
<dbReference type="EMBL" id="JBHFQA010000001">
    <property type="protein sequence ID" value="KAL2104211.1"/>
    <property type="molecule type" value="Genomic_DNA"/>
</dbReference>
<evidence type="ECO:0000256" key="8">
    <source>
        <dbReference type="ARBA" id="ARBA00057194"/>
    </source>
</evidence>
<dbReference type="InterPro" id="IPR036390">
    <property type="entry name" value="WH_DNA-bd_sf"/>
</dbReference>
<dbReference type="PROSITE" id="PS00346">
    <property type="entry name" value="ETS_DOMAIN_2"/>
    <property type="match status" value="1"/>
</dbReference>
<dbReference type="SMART" id="SM00413">
    <property type="entry name" value="ETS"/>
    <property type="match status" value="1"/>
</dbReference>
<dbReference type="InterPro" id="IPR036388">
    <property type="entry name" value="WH-like_DNA-bd_sf"/>
</dbReference>
<dbReference type="Pfam" id="PF02198">
    <property type="entry name" value="SAM_PNT"/>
    <property type="match status" value="1"/>
</dbReference>
<feature type="compositionally biased region" description="Basic and acidic residues" evidence="14">
    <location>
        <begin position="49"/>
        <end position="71"/>
    </location>
</feature>
<keyword evidence="4 13" id="KW-0238">DNA-binding</keyword>
<evidence type="ECO:0000256" key="1">
    <source>
        <dbReference type="ARBA" id="ARBA00004123"/>
    </source>
</evidence>
<dbReference type="SUPFAM" id="SSF46785">
    <property type="entry name" value="Winged helix' DNA-binding domain"/>
    <property type="match status" value="1"/>
</dbReference>
<evidence type="ECO:0000256" key="6">
    <source>
        <dbReference type="ARBA" id="ARBA00023163"/>
    </source>
</evidence>
<proteinExistence type="inferred from homology"/>
<accession>A0ABD1KYX5</accession>
<dbReference type="SUPFAM" id="SSF47769">
    <property type="entry name" value="SAM/Pointed domain"/>
    <property type="match status" value="1"/>
</dbReference>
<comment type="similarity">
    <text evidence="2 13">Belongs to the ETS family.</text>
</comment>
<evidence type="ECO:0000259" key="16">
    <source>
        <dbReference type="PROSITE" id="PS51433"/>
    </source>
</evidence>
<evidence type="ECO:0000259" key="15">
    <source>
        <dbReference type="PROSITE" id="PS50061"/>
    </source>
</evidence>
<evidence type="ECO:0000256" key="5">
    <source>
        <dbReference type="ARBA" id="ARBA00023159"/>
    </source>
</evidence>
<evidence type="ECO:0000256" key="11">
    <source>
        <dbReference type="ARBA" id="ARBA00082414"/>
    </source>
</evidence>
<keyword evidence="3" id="KW-0805">Transcription regulation</keyword>
<dbReference type="FunFam" id="1.10.10.10:FF:000220">
    <property type="entry name" value="SAM pointed domain-containing Ets transcription factor"/>
    <property type="match status" value="1"/>
</dbReference>
<dbReference type="AlphaFoldDB" id="A0ABD1KYX5"/>
<dbReference type="InterPro" id="IPR013761">
    <property type="entry name" value="SAM/pointed_sf"/>
</dbReference>
<dbReference type="Gene3D" id="1.10.10.10">
    <property type="entry name" value="Winged helix-like DNA-binding domain superfamily/Winged helix DNA-binding domain"/>
    <property type="match status" value="1"/>
</dbReference>
<feature type="region of interest" description="Disordered" evidence="14">
    <location>
        <begin position="28"/>
        <end position="71"/>
    </location>
</feature>
<keyword evidence="7 13" id="KW-0539">Nucleus</keyword>